<evidence type="ECO:0008006" key="5">
    <source>
        <dbReference type="Google" id="ProtNLM"/>
    </source>
</evidence>
<dbReference type="eggNOG" id="KOG4199">
    <property type="taxonomic scope" value="Eukaryota"/>
</dbReference>
<evidence type="ECO:0000313" key="3">
    <source>
        <dbReference type="EMBL" id="EFN51803.1"/>
    </source>
</evidence>
<dbReference type="SUPFAM" id="SSF48371">
    <property type="entry name" value="ARM repeat"/>
    <property type="match status" value="1"/>
</dbReference>
<keyword evidence="1" id="KW-0677">Repeat</keyword>
<dbReference type="PANTHER" id="PTHR22895">
    <property type="entry name" value="ARMADILLO REPEAT-CONTAINING PROTEIN 6"/>
    <property type="match status" value="1"/>
</dbReference>
<feature type="repeat" description="ARM" evidence="2">
    <location>
        <begin position="360"/>
        <end position="395"/>
    </location>
</feature>
<dbReference type="InterPro" id="IPR000225">
    <property type="entry name" value="Armadillo"/>
</dbReference>
<dbReference type="RefSeq" id="XP_005843905.1">
    <property type="nucleotide sequence ID" value="XM_005843843.1"/>
</dbReference>
<dbReference type="Proteomes" id="UP000008141">
    <property type="component" value="Unassembled WGS sequence"/>
</dbReference>
<dbReference type="Gene3D" id="1.25.10.10">
    <property type="entry name" value="Leucine-rich Repeat Variant"/>
    <property type="match status" value="2"/>
</dbReference>
<proteinExistence type="predicted"/>
<evidence type="ECO:0000256" key="2">
    <source>
        <dbReference type="PROSITE-ProRule" id="PRU00259"/>
    </source>
</evidence>
<dbReference type="InterPro" id="IPR011989">
    <property type="entry name" value="ARM-like"/>
</dbReference>
<dbReference type="InterPro" id="IPR016024">
    <property type="entry name" value="ARM-type_fold"/>
</dbReference>
<dbReference type="STRING" id="554065.E1ZQY2"/>
<protein>
    <recommendedName>
        <fullName evidence="5">Armadillo repeat-containing domain-containing protein</fullName>
    </recommendedName>
</protein>
<dbReference type="PANTHER" id="PTHR22895:SF0">
    <property type="entry name" value="ARMADILLO REPEAT-CONTAINING PROTEIN 6"/>
    <property type="match status" value="1"/>
</dbReference>
<name>E1ZQY2_CHLVA</name>
<dbReference type="FunCoup" id="E1ZQY2">
    <property type="interactions" value="1701"/>
</dbReference>
<accession>E1ZQY2</accession>
<organism evidence="4">
    <name type="scientific">Chlorella variabilis</name>
    <name type="common">Green alga</name>
    <dbReference type="NCBI Taxonomy" id="554065"/>
    <lineage>
        <taxon>Eukaryota</taxon>
        <taxon>Viridiplantae</taxon>
        <taxon>Chlorophyta</taxon>
        <taxon>core chlorophytes</taxon>
        <taxon>Trebouxiophyceae</taxon>
        <taxon>Chlorellales</taxon>
        <taxon>Chlorellaceae</taxon>
        <taxon>Chlorella clade</taxon>
        <taxon>Chlorella</taxon>
    </lineage>
</organism>
<dbReference type="SMART" id="SM00185">
    <property type="entry name" value="ARM"/>
    <property type="match status" value="5"/>
</dbReference>
<dbReference type="KEGG" id="cvr:CHLNCDRAFT_59136"/>
<dbReference type="InParanoid" id="E1ZQY2"/>
<sequence>MATFSAAQLDKFAGTKRITQETFDAAVRENIDEFEMEPQEALKSAVDEFSAQGVDLSNIIKTVDGGDITSHPATVAVHALQAAAAAGDFRAMASAANDIAAAAGAGAGSEGAALVLHRTGAAQAVVQSLAAAAVDQHALLHILQALAALLGAGSRELQADFLQAAGVPALQRVLSSQPCSGTLAAAALQAAAASAEKNEEGKAALMESGCGSSCLEVMQRYADEPEAVQAACAVLCALTNPDDDTQPGSRRAVGQRGRTVLAFPNARALAKDGAAKQLVETLRGYAAQLPEVTAAVASALKQVAANEEICQEVAAVGGMQLILQILRTGMADVVLVRPLCALLRQLVNSDGNKTLLVESGGLELLAALLSAYSSNPGVLEQALGLLTNATLRNPEAASKALECGCLDAMLELIRVALASSNGKENRSATAVQRQACMAIRNSAARNPDVRAVLLDKGAEGLLRQLKAAYPSCADAGSAALRDLGLDNYNN</sequence>
<dbReference type="OrthoDB" id="449062at2759"/>
<dbReference type="PROSITE" id="PS50176">
    <property type="entry name" value="ARM_REPEAT"/>
    <property type="match status" value="2"/>
</dbReference>
<evidence type="ECO:0000313" key="4">
    <source>
        <dbReference type="Proteomes" id="UP000008141"/>
    </source>
</evidence>
<feature type="repeat" description="ARM" evidence="2">
    <location>
        <begin position="317"/>
        <end position="361"/>
    </location>
</feature>
<reference evidence="3 4" key="1">
    <citation type="journal article" date="2010" name="Plant Cell">
        <title>The Chlorella variabilis NC64A genome reveals adaptation to photosymbiosis, coevolution with viruses, and cryptic sex.</title>
        <authorList>
            <person name="Blanc G."/>
            <person name="Duncan G."/>
            <person name="Agarkova I."/>
            <person name="Borodovsky M."/>
            <person name="Gurnon J."/>
            <person name="Kuo A."/>
            <person name="Lindquist E."/>
            <person name="Lucas S."/>
            <person name="Pangilinan J."/>
            <person name="Polle J."/>
            <person name="Salamov A."/>
            <person name="Terry A."/>
            <person name="Yamada T."/>
            <person name="Dunigan D.D."/>
            <person name="Grigoriev I.V."/>
            <person name="Claverie J.M."/>
            <person name="Van Etten J.L."/>
        </authorList>
    </citation>
    <scope>NUCLEOTIDE SEQUENCE [LARGE SCALE GENOMIC DNA]</scope>
    <source>
        <strain evidence="3 4">NC64A</strain>
    </source>
</reference>
<evidence type="ECO:0000256" key="1">
    <source>
        <dbReference type="ARBA" id="ARBA00022737"/>
    </source>
</evidence>
<dbReference type="Pfam" id="PF00514">
    <property type="entry name" value="Arm"/>
    <property type="match status" value="1"/>
</dbReference>
<gene>
    <name evidence="3" type="ORF">CHLNCDRAFT_59136</name>
</gene>
<dbReference type="OMA" id="THKQPDL"/>
<dbReference type="AlphaFoldDB" id="E1ZQY2"/>
<dbReference type="EMBL" id="GL433860">
    <property type="protein sequence ID" value="EFN51803.1"/>
    <property type="molecule type" value="Genomic_DNA"/>
</dbReference>
<keyword evidence="4" id="KW-1185">Reference proteome</keyword>
<dbReference type="GeneID" id="17351188"/>